<feature type="compositionally biased region" description="Basic and acidic residues" evidence="2">
    <location>
        <begin position="1"/>
        <end position="27"/>
    </location>
</feature>
<keyword evidence="4" id="KW-1185">Reference proteome</keyword>
<evidence type="ECO:0000256" key="1">
    <source>
        <dbReference type="SAM" id="Coils"/>
    </source>
</evidence>
<evidence type="ECO:0000313" key="4">
    <source>
        <dbReference type="Proteomes" id="UP001066276"/>
    </source>
</evidence>
<organism evidence="3 4">
    <name type="scientific">Pleurodeles waltl</name>
    <name type="common">Iberian ribbed newt</name>
    <dbReference type="NCBI Taxonomy" id="8319"/>
    <lineage>
        <taxon>Eukaryota</taxon>
        <taxon>Metazoa</taxon>
        <taxon>Chordata</taxon>
        <taxon>Craniata</taxon>
        <taxon>Vertebrata</taxon>
        <taxon>Euteleostomi</taxon>
        <taxon>Amphibia</taxon>
        <taxon>Batrachia</taxon>
        <taxon>Caudata</taxon>
        <taxon>Salamandroidea</taxon>
        <taxon>Salamandridae</taxon>
        <taxon>Pleurodelinae</taxon>
        <taxon>Pleurodeles</taxon>
    </lineage>
</organism>
<keyword evidence="1" id="KW-0175">Coiled coil</keyword>
<dbReference type="Proteomes" id="UP001066276">
    <property type="component" value="Chromosome 1_2"/>
</dbReference>
<proteinExistence type="predicted"/>
<feature type="compositionally biased region" description="Polar residues" evidence="2">
    <location>
        <begin position="34"/>
        <end position="43"/>
    </location>
</feature>
<evidence type="ECO:0000256" key="2">
    <source>
        <dbReference type="SAM" id="MobiDB-lite"/>
    </source>
</evidence>
<evidence type="ECO:0000313" key="3">
    <source>
        <dbReference type="EMBL" id="KAJ1211236.1"/>
    </source>
</evidence>
<protein>
    <submittedName>
        <fullName evidence="3">Uncharacterized protein</fullName>
    </submittedName>
</protein>
<feature type="region of interest" description="Disordered" evidence="2">
    <location>
        <begin position="1"/>
        <end position="52"/>
    </location>
</feature>
<name>A0AAV7WE29_PLEWA</name>
<gene>
    <name evidence="3" type="ORF">NDU88_006597</name>
</gene>
<feature type="coiled-coil region" evidence="1">
    <location>
        <begin position="73"/>
        <end position="100"/>
    </location>
</feature>
<dbReference type="EMBL" id="JANPWB010000002">
    <property type="protein sequence ID" value="KAJ1211236.1"/>
    <property type="molecule type" value="Genomic_DNA"/>
</dbReference>
<accession>A0AAV7WE29</accession>
<sequence>MADPCSHKKDAMVRDLLTKTPSKKADQYEEVTQPVRSNATGDATRTPDEAEPVTRTFLETLFGALRADIATLIQDLAMDIKGLTKDMNELGDRVDSLERTSETQGELDVHRCEILDLHDKNAEL</sequence>
<dbReference type="AlphaFoldDB" id="A0AAV7WE29"/>
<comment type="caution">
    <text evidence="3">The sequence shown here is derived from an EMBL/GenBank/DDBJ whole genome shotgun (WGS) entry which is preliminary data.</text>
</comment>
<reference evidence="3" key="1">
    <citation type="journal article" date="2022" name="bioRxiv">
        <title>Sequencing and chromosome-scale assembly of the giantPleurodeles waltlgenome.</title>
        <authorList>
            <person name="Brown T."/>
            <person name="Elewa A."/>
            <person name="Iarovenko S."/>
            <person name="Subramanian E."/>
            <person name="Araus A.J."/>
            <person name="Petzold A."/>
            <person name="Susuki M."/>
            <person name="Suzuki K.-i.T."/>
            <person name="Hayashi T."/>
            <person name="Toyoda A."/>
            <person name="Oliveira C."/>
            <person name="Osipova E."/>
            <person name="Leigh N.D."/>
            <person name="Simon A."/>
            <person name="Yun M.H."/>
        </authorList>
    </citation>
    <scope>NUCLEOTIDE SEQUENCE</scope>
    <source>
        <strain evidence="3">20211129_DDA</strain>
        <tissue evidence="3">Liver</tissue>
    </source>
</reference>